<evidence type="ECO:0000256" key="2">
    <source>
        <dbReference type="ARBA" id="ARBA00006297"/>
    </source>
</evidence>
<evidence type="ECO:0000256" key="4">
    <source>
        <dbReference type="ARBA" id="ARBA00022729"/>
    </source>
</evidence>
<comment type="caution">
    <text evidence="6">The sequence shown here is derived from an EMBL/GenBank/DDBJ whole genome shotgun (WGS) entry which is preliminary data.</text>
</comment>
<dbReference type="InterPro" id="IPR051764">
    <property type="entry name" value="Avidin/Streptavidin-rel"/>
</dbReference>
<keyword evidence="7" id="KW-1185">Reference proteome</keyword>
<dbReference type="Pfam" id="PF01382">
    <property type="entry name" value="Avidin"/>
    <property type="match status" value="1"/>
</dbReference>
<keyword evidence="4" id="KW-0732">Signal</keyword>
<evidence type="ECO:0000256" key="1">
    <source>
        <dbReference type="ARBA" id="ARBA00004613"/>
    </source>
</evidence>
<name>A0ABD3V1G1_SINWO</name>
<dbReference type="EMBL" id="JBJQND010000014">
    <property type="protein sequence ID" value="KAL3855500.1"/>
    <property type="molecule type" value="Genomic_DNA"/>
</dbReference>
<dbReference type="InterPro" id="IPR005469">
    <property type="entry name" value="Avidin"/>
</dbReference>
<dbReference type="InterPro" id="IPR036896">
    <property type="entry name" value="Avidin-like_sf"/>
</dbReference>
<dbReference type="PRINTS" id="PR00709">
    <property type="entry name" value="AVIDIN"/>
</dbReference>
<dbReference type="InterPro" id="IPR005468">
    <property type="entry name" value="Avidin/str"/>
</dbReference>
<dbReference type="EMBL" id="JBJQND010000014">
    <property type="protein sequence ID" value="KAL3855499.1"/>
    <property type="molecule type" value="Genomic_DNA"/>
</dbReference>
<reference evidence="6 7" key="1">
    <citation type="submission" date="2024-11" db="EMBL/GenBank/DDBJ databases">
        <title>Chromosome-level genome assembly of the freshwater bivalve Anodonta woodiana.</title>
        <authorList>
            <person name="Chen X."/>
        </authorList>
    </citation>
    <scope>NUCLEOTIDE SEQUENCE [LARGE SCALE GENOMIC DNA]</scope>
    <source>
        <strain evidence="6">MN2024</strain>
        <tissue evidence="6">Gills</tissue>
    </source>
</reference>
<dbReference type="PANTHER" id="PTHR34399">
    <property type="entry name" value="AVIDIN-RELATED"/>
    <property type="match status" value="1"/>
</dbReference>
<keyword evidence="5" id="KW-0092">Biotin</keyword>
<evidence type="ECO:0000256" key="5">
    <source>
        <dbReference type="ARBA" id="ARBA00023267"/>
    </source>
</evidence>
<organism evidence="6 7">
    <name type="scientific">Sinanodonta woodiana</name>
    <name type="common">Chinese pond mussel</name>
    <name type="synonym">Anodonta woodiana</name>
    <dbReference type="NCBI Taxonomy" id="1069815"/>
    <lineage>
        <taxon>Eukaryota</taxon>
        <taxon>Metazoa</taxon>
        <taxon>Spiralia</taxon>
        <taxon>Lophotrochozoa</taxon>
        <taxon>Mollusca</taxon>
        <taxon>Bivalvia</taxon>
        <taxon>Autobranchia</taxon>
        <taxon>Heteroconchia</taxon>
        <taxon>Palaeoheterodonta</taxon>
        <taxon>Unionida</taxon>
        <taxon>Unionoidea</taxon>
        <taxon>Unionidae</taxon>
        <taxon>Unioninae</taxon>
        <taxon>Sinanodonta</taxon>
    </lineage>
</organism>
<dbReference type="AlphaFoldDB" id="A0ABD3V1G1"/>
<keyword evidence="3" id="KW-0964">Secreted</keyword>
<evidence type="ECO:0000256" key="3">
    <source>
        <dbReference type="ARBA" id="ARBA00022525"/>
    </source>
</evidence>
<proteinExistence type="inferred from homology"/>
<comment type="subcellular location">
    <subcellularLocation>
        <location evidence="1">Secreted</location>
    </subcellularLocation>
</comment>
<dbReference type="SUPFAM" id="SSF50876">
    <property type="entry name" value="Avidin/streptavidin"/>
    <property type="match status" value="1"/>
</dbReference>
<sequence length="118" mass="13113">MCGIAGNWINQLGSMMTITCWNGNLTGIYRSAVGAATDYYQLSGRYTMTGANQKDCVLGFSVAWNNDVRGNSNSTTSWTGLYYASEGIIHTHWILTRYQQINSLWSASLIGHDDFKRA</sequence>
<dbReference type="Proteomes" id="UP001634394">
    <property type="component" value="Unassembled WGS sequence"/>
</dbReference>
<comment type="similarity">
    <text evidence="2">Belongs to the avidin/streptavidin family.</text>
</comment>
<protein>
    <submittedName>
        <fullName evidence="6">Uncharacterized protein</fullName>
    </submittedName>
</protein>
<evidence type="ECO:0000313" key="7">
    <source>
        <dbReference type="Proteomes" id="UP001634394"/>
    </source>
</evidence>
<dbReference type="GO" id="GO:0005576">
    <property type="term" value="C:extracellular region"/>
    <property type="evidence" value="ECO:0007669"/>
    <property type="project" value="UniProtKB-SubCell"/>
</dbReference>
<dbReference type="Gene3D" id="2.40.128.30">
    <property type="entry name" value="Avidin-like"/>
    <property type="match status" value="1"/>
</dbReference>
<accession>A0ABD3V1G1</accession>
<dbReference type="PROSITE" id="PS51326">
    <property type="entry name" value="AVIDIN_2"/>
    <property type="match status" value="1"/>
</dbReference>
<gene>
    <name evidence="6" type="ORF">ACJMK2_014707</name>
</gene>
<evidence type="ECO:0000313" key="6">
    <source>
        <dbReference type="EMBL" id="KAL3855500.1"/>
    </source>
</evidence>